<keyword evidence="2" id="KW-0805">Transcription regulation</keyword>
<gene>
    <name evidence="6" type="ORF">FSB76_22410</name>
</gene>
<dbReference type="AlphaFoldDB" id="A0A5B8W6K9"/>
<dbReference type="CDD" id="cd06171">
    <property type="entry name" value="Sigma70_r4"/>
    <property type="match status" value="1"/>
</dbReference>
<sequence length="194" mass="22565">MKKVQEVDVGVVIAVREGNETAFRKVYDTYSARLYSFAYRFLKNPELCEEVVQETMISLWITRARLNEAYPLGAYLYTITRRLSLNMLRHLATSQMAFDQVSRSALVFHNETEDTIIFSDLSCAANAIVTQLPAKQQEAFRLSRYQGLSHKQIAERMNLSENTIQNHISAALKKLQARFRESDIFFFIFLFFLR</sequence>
<dbReference type="PRINTS" id="PR00038">
    <property type="entry name" value="HTHLUXR"/>
</dbReference>
<dbReference type="NCBIfam" id="TIGR02937">
    <property type="entry name" value="sigma70-ECF"/>
    <property type="match status" value="1"/>
</dbReference>
<dbReference type="InterPro" id="IPR039425">
    <property type="entry name" value="RNA_pol_sigma-70-like"/>
</dbReference>
<dbReference type="SUPFAM" id="SSF88946">
    <property type="entry name" value="Sigma2 domain of RNA polymerase sigma factors"/>
    <property type="match status" value="1"/>
</dbReference>
<reference evidence="6 7" key="1">
    <citation type="journal article" date="2013" name="J. Microbiol.">
        <title>Mucilaginibacter ginsenosidivorax sp. nov., with ginsenoside converting activity isolated from sediment.</title>
        <authorList>
            <person name="Kim J.K."/>
            <person name="Choi T.E."/>
            <person name="Liu Q.M."/>
            <person name="Park H.Y."/>
            <person name="Yi T.H."/>
            <person name="Yoon M.H."/>
            <person name="Kim S.C."/>
            <person name="Im W.T."/>
        </authorList>
    </citation>
    <scope>NUCLEOTIDE SEQUENCE [LARGE SCALE GENOMIC DNA]</scope>
    <source>
        <strain evidence="6 7">KHI28</strain>
    </source>
</reference>
<dbReference type="InterPro" id="IPR014327">
    <property type="entry name" value="RNA_pol_sigma70_bacteroid"/>
</dbReference>
<protein>
    <submittedName>
        <fullName evidence="6">RNA polymerase sigma-70 factor</fullName>
    </submittedName>
</protein>
<organism evidence="6 7">
    <name type="scientific">Mucilaginibacter ginsenosidivorax</name>
    <dbReference type="NCBI Taxonomy" id="862126"/>
    <lineage>
        <taxon>Bacteria</taxon>
        <taxon>Pseudomonadati</taxon>
        <taxon>Bacteroidota</taxon>
        <taxon>Sphingobacteriia</taxon>
        <taxon>Sphingobacteriales</taxon>
        <taxon>Sphingobacteriaceae</taxon>
        <taxon>Mucilaginibacter</taxon>
    </lineage>
</organism>
<dbReference type="InterPro" id="IPR000792">
    <property type="entry name" value="Tscrpt_reg_LuxR_C"/>
</dbReference>
<dbReference type="PANTHER" id="PTHR43133:SF46">
    <property type="entry name" value="RNA POLYMERASE SIGMA-70 FACTOR ECF SUBFAMILY"/>
    <property type="match status" value="1"/>
</dbReference>
<dbReference type="InterPro" id="IPR007627">
    <property type="entry name" value="RNA_pol_sigma70_r2"/>
</dbReference>
<name>A0A5B8W6K9_9SPHI</name>
<dbReference type="InterPro" id="IPR014284">
    <property type="entry name" value="RNA_pol_sigma-70_dom"/>
</dbReference>
<dbReference type="InterPro" id="IPR036388">
    <property type="entry name" value="WH-like_DNA-bd_sf"/>
</dbReference>
<dbReference type="Gene3D" id="1.10.1740.10">
    <property type="match status" value="1"/>
</dbReference>
<feature type="domain" description="HTH luxR-type" evidence="5">
    <location>
        <begin position="129"/>
        <end position="187"/>
    </location>
</feature>
<evidence type="ECO:0000256" key="2">
    <source>
        <dbReference type="ARBA" id="ARBA00023015"/>
    </source>
</evidence>
<dbReference type="GO" id="GO:0003677">
    <property type="term" value="F:DNA binding"/>
    <property type="evidence" value="ECO:0007669"/>
    <property type="project" value="InterPro"/>
</dbReference>
<dbReference type="InterPro" id="IPR013324">
    <property type="entry name" value="RNA_pol_sigma_r3/r4-like"/>
</dbReference>
<proteinExistence type="inferred from homology"/>
<dbReference type="GO" id="GO:0006352">
    <property type="term" value="P:DNA-templated transcription initiation"/>
    <property type="evidence" value="ECO:0007669"/>
    <property type="project" value="InterPro"/>
</dbReference>
<evidence type="ECO:0000256" key="3">
    <source>
        <dbReference type="ARBA" id="ARBA00023082"/>
    </source>
</evidence>
<evidence type="ECO:0000259" key="5">
    <source>
        <dbReference type="SMART" id="SM00421"/>
    </source>
</evidence>
<dbReference type="Pfam" id="PF08281">
    <property type="entry name" value="Sigma70_r4_2"/>
    <property type="match status" value="1"/>
</dbReference>
<keyword evidence="4" id="KW-0804">Transcription</keyword>
<dbReference type="RefSeq" id="WP_147057326.1">
    <property type="nucleotide sequence ID" value="NZ_CP042437.1"/>
</dbReference>
<dbReference type="KEGG" id="mgk:FSB76_22410"/>
<evidence type="ECO:0000313" key="7">
    <source>
        <dbReference type="Proteomes" id="UP000321362"/>
    </source>
</evidence>
<dbReference type="Proteomes" id="UP000321362">
    <property type="component" value="Chromosome"/>
</dbReference>
<comment type="similarity">
    <text evidence="1">Belongs to the sigma-70 factor family. ECF subfamily.</text>
</comment>
<dbReference type="PANTHER" id="PTHR43133">
    <property type="entry name" value="RNA POLYMERASE ECF-TYPE SIGMA FACTO"/>
    <property type="match status" value="1"/>
</dbReference>
<evidence type="ECO:0000256" key="1">
    <source>
        <dbReference type="ARBA" id="ARBA00010641"/>
    </source>
</evidence>
<dbReference type="Pfam" id="PF04542">
    <property type="entry name" value="Sigma70_r2"/>
    <property type="match status" value="1"/>
</dbReference>
<dbReference type="InterPro" id="IPR013325">
    <property type="entry name" value="RNA_pol_sigma_r2"/>
</dbReference>
<dbReference type="InterPro" id="IPR013249">
    <property type="entry name" value="RNA_pol_sigma70_r4_t2"/>
</dbReference>
<dbReference type="EMBL" id="CP042437">
    <property type="protein sequence ID" value="QEC78565.1"/>
    <property type="molecule type" value="Genomic_DNA"/>
</dbReference>
<accession>A0A5B8W6K9</accession>
<dbReference type="Gene3D" id="1.10.10.10">
    <property type="entry name" value="Winged helix-like DNA-binding domain superfamily/Winged helix DNA-binding domain"/>
    <property type="match status" value="1"/>
</dbReference>
<evidence type="ECO:0000313" key="6">
    <source>
        <dbReference type="EMBL" id="QEC78565.1"/>
    </source>
</evidence>
<keyword evidence="3" id="KW-0731">Sigma factor</keyword>
<dbReference type="NCBIfam" id="TIGR02985">
    <property type="entry name" value="Sig70_bacteroi1"/>
    <property type="match status" value="1"/>
</dbReference>
<dbReference type="SUPFAM" id="SSF88659">
    <property type="entry name" value="Sigma3 and sigma4 domains of RNA polymerase sigma factors"/>
    <property type="match status" value="1"/>
</dbReference>
<dbReference type="SMART" id="SM00421">
    <property type="entry name" value="HTH_LUXR"/>
    <property type="match status" value="1"/>
</dbReference>
<dbReference type="OrthoDB" id="659577at2"/>
<evidence type="ECO:0000256" key="4">
    <source>
        <dbReference type="ARBA" id="ARBA00023163"/>
    </source>
</evidence>
<keyword evidence="7" id="KW-1185">Reference proteome</keyword>
<dbReference type="GO" id="GO:0016987">
    <property type="term" value="F:sigma factor activity"/>
    <property type="evidence" value="ECO:0007669"/>
    <property type="project" value="UniProtKB-KW"/>
</dbReference>